<gene>
    <name evidence="3" type="ORF">L202_02186</name>
</gene>
<dbReference type="GeneID" id="30153495"/>
<evidence type="ECO:0000256" key="1">
    <source>
        <dbReference type="SAM" id="Phobius"/>
    </source>
</evidence>
<dbReference type="EMBL" id="AWGJ01000003">
    <property type="protein sequence ID" value="ODN81822.1"/>
    <property type="molecule type" value="Genomic_DNA"/>
</dbReference>
<comment type="caution">
    <text evidence="3">The sequence shown here is derived from an EMBL/GenBank/DDBJ whole genome shotgun (WGS) entry which is preliminary data.</text>
</comment>
<evidence type="ECO:0000313" key="3">
    <source>
        <dbReference type="EMBL" id="ODN81822.1"/>
    </source>
</evidence>
<sequence>MRTLALYTIVLAPFLAICLAFGIPDNTTSIINIATRDEGAHHISPGAIAGRSLSLDHLPPSDHLLGVVVGCLALTTMFSCCMWRRNRWQPPSVSRKSYPASPTLSPYLPRYRESQYNYPQYHYKPSAPPQYNYSSLPPTVALPPAVYLPVAEAGSGYYAPRSSGRYSPPPPNYGNGRKTVRFGEVGVRRY</sequence>
<dbReference type="RefSeq" id="XP_018996141.1">
    <property type="nucleotide sequence ID" value="XM_019135738.1"/>
</dbReference>
<feature type="transmembrane region" description="Helical" evidence="1">
    <location>
        <begin position="63"/>
        <end position="83"/>
    </location>
</feature>
<organism evidence="3 4">
    <name type="scientific">Cryptococcus amylolentus CBS 6039</name>
    <dbReference type="NCBI Taxonomy" id="1295533"/>
    <lineage>
        <taxon>Eukaryota</taxon>
        <taxon>Fungi</taxon>
        <taxon>Dikarya</taxon>
        <taxon>Basidiomycota</taxon>
        <taxon>Agaricomycotina</taxon>
        <taxon>Tremellomycetes</taxon>
        <taxon>Tremellales</taxon>
        <taxon>Cryptococcaceae</taxon>
        <taxon>Cryptococcus</taxon>
    </lineage>
</organism>
<dbReference type="AlphaFoldDB" id="A0A1E3HZR8"/>
<proteinExistence type="predicted"/>
<reference evidence="3 4" key="1">
    <citation type="submission" date="2016-06" db="EMBL/GenBank/DDBJ databases">
        <title>Evolution of pathogenesis and genome organization in the Tremellales.</title>
        <authorList>
            <person name="Cuomo C."/>
            <person name="Litvintseva A."/>
            <person name="Heitman J."/>
            <person name="Chen Y."/>
            <person name="Sun S."/>
            <person name="Springer D."/>
            <person name="Dromer F."/>
            <person name="Young S."/>
            <person name="Zeng Q."/>
            <person name="Chapman S."/>
            <person name="Gujja S."/>
            <person name="Saif S."/>
            <person name="Birren B."/>
        </authorList>
    </citation>
    <scope>NUCLEOTIDE SEQUENCE [LARGE SCALE GENOMIC DNA]</scope>
    <source>
        <strain evidence="3 4">CBS 6039</strain>
    </source>
</reference>
<keyword evidence="1" id="KW-0812">Transmembrane</keyword>
<dbReference type="Proteomes" id="UP000094065">
    <property type="component" value="Unassembled WGS sequence"/>
</dbReference>
<feature type="signal peptide" evidence="2">
    <location>
        <begin position="1"/>
        <end position="20"/>
    </location>
</feature>
<evidence type="ECO:0008006" key="5">
    <source>
        <dbReference type="Google" id="ProtNLM"/>
    </source>
</evidence>
<feature type="chain" id="PRO_5009129507" description="Transmembrane protein" evidence="2">
    <location>
        <begin position="21"/>
        <end position="190"/>
    </location>
</feature>
<keyword evidence="4" id="KW-1185">Reference proteome</keyword>
<keyword evidence="1" id="KW-1133">Transmembrane helix</keyword>
<name>A0A1E3HZR8_9TREE</name>
<accession>A0A1E3HZR8</accession>
<evidence type="ECO:0000256" key="2">
    <source>
        <dbReference type="SAM" id="SignalP"/>
    </source>
</evidence>
<evidence type="ECO:0000313" key="4">
    <source>
        <dbReference type="Proteomes" id="UP000094065"/>
    </source>
</evidence>
<keyword evidence="2" id="KW-0732">Signal</keyword>
<keyword evidence="1" id="KW-0472">Membrane</keyword>
<protein>
    <recommendedName>
        <fullName evidence="5">Transmembrane protein</fullName>
    </recommendedName>
</protein>